<evidence type="ECO:0000313" key="7">
    <source>
        <dbReference type="EMBL" id="KUG29700.1"/>
    </source>
</evidence>
<dbReference type="InterPro" id="IPR002481">
    <property type="entry name" value="FUR"/>
</dbReference>
<dbReference type="InterPro" id="IPR043135">
    <property type="entry name" value="Fur_C"/>
</dbReference>
<dbReference type="Gene3D" id="1.10.10.10">
    <property type="entry name" value="Winged helix-like DNA-binding domain superfamily/Winged helix DNA-binding domain"/>
    <property type="match status" value="1"/>
</dbReference>
<evidence type="ECO:0000256" key="4">
    <source>
        <dbReference type="ARBA" id="ARBA00023015"/>
    </source>
</evidence>
<name>A0A0W8G973_9ZZZZ</name>
<dbReference type="GO" id="GO:0000976">
    <property type="term" value="F:transcription cis-regulatory region binding"/>
    <property type="evidence" value="ECO:0007669"/>
    <property type="project" value="TreeGrafter"/>
</dbReference>
<dbReference type="GO" id="GO:0008270">
    <property type="term" value="F:zinc ion binding"/>
    <property type="evidence" value="ECO:0007669"/>
    <property type="project" value="TreeGrafter"/>
</dbReference>
<evidence type="ECO:0000256" key="5">
    <source>
        <dbReference type="ARBA" id="ARBA00023125"/>
    </source>
</evidence>
<evidence type="ECO:0000256" key="3">
    <source>
        <dbReference type="ARBA" id="ARBA00022833"/>
    </source>
</evidence>
<dbReference type="PANTHER" id="PTHR33202:SF8">
    <property type="entry name" value="PEROXIDE-RESPONSIVE REPRESSOR PERR"/>
    <property type="match status" value="1"/>
</dbReference>
<evidence type="ECO:0000256" key="6">
    <source>
        <dbReference type="ARBA" id="ARBA00023163"/>
    </source>
</evidence>
<dbReference type="EMBL" id="LNQE01000048">
    <property type="protein sequence ID" value="KUG29700.1"/>
    <property type="molecule type" value="Genomic_DNA"/>
</dbReference>
<keyword evidence="5" id="KW-0238">DNA-binding</keyword>
<keyword evidence="6" id="KW-0804">Transcription</keyword>
<keyword evidence="4" id="KW-0805">Transcription regulation</keyword>
<dbReference type="SUPFAM" id="SSF46785">
    <property type="entry name" value="Winged helix' DNA-binding domain"/>
    <property type="match status" value="1"/>
</dbReference>
<dbReference type="GO" id="GO:1900376">
    <property type="term" value="P:regulation of secondary metabolite biosynthetic process"/>
    <property type="evidence" value="ECO:0007669"/>
    <property type="project" value="TreeGrafter"/>
</dbReference>
<keyword evidence="2" id="KW-0678">Repressor</keyword>
<protein>
    <submittedName>
        <fullName evidence="7">Peroxide stress regulator</fullName>
    </submittedName>
</protein>
<comment type="caution">
    <text evidence="7">The sequence shown here is derived from an EMBL/GenBank/DDBJ whole genome shotgun (WGS) entry which is preliminary data.</text>
</comment>
<dbReference type="InterPro" id="IPR036388">
    <property type="entry name" value="WH-like_DNA-bd_sf"/>
</dbReference>
<sequence length="170" mass="18960">MMHPEQSTMTPEETRSMFAAHGLKTTHQRLEIFSELTAASDHPCAETVWRRVRKRVPTISLDTVYRTLAVLREHGLAARVPMDGDMARFDGDTSPHHHLACECCGRIDDLPISEFDPAVLQESVARWGRVRDAQVVIRGICRHCLESGALEHGRDNVCAESHTGAASHAR</sequence>
<evidence type="ECO:0000256" key="2">
    <source>
        <dbReference type="ARBA" id="ARBA00022491"/>
    </source>
</evidence>
<proteinExistence type="inferred from homology"/>
<gene>
    <name evidence="7" type="ORF">ASZ90_000407</name>
</gene>
<comment type="similarity">
    <text evidence="1">Belongs to the Fur family.</text>
</comment>
<dbReference type="AlphaFoldDB" id="A0A0W8G973"/>
<dbReference type="InterPro" id="IPR036390">
    <property type="entry name" value="WH_DNA-bd_sf"/>
</dbReference>
<dbReference type="GO" id="GO:0003700">
    <property type="term" value="F:DNA-binding transcription factor activity"/>
    <property type="evidence" value="ECO:0007669"/>
    <property type="project" value="InterPro"/>
</dbReference>
<dbReference type="CDD" id="cd07153">
    <property type="entry name" value="Fur_like"/>
    <property type="match status" value="1"/>
</dbReference>
<accession>A0A0W8G973</accession>
<dbReference type="Gene3D" id="3.30.1490.190">
    <property type="match status" value="1"/>
</dbReference>
<evidence type="ECO:0000256" key="1">
    <source>
        <dbReference type="ARBA" id="ARBA00007957"/>
    </source>
</evidence>
<dbReference type="Pfam" id="PF01475">
    <property type="entry name" value="FUR"/>
    <property type="match status" value="1"/>
</dbReference>
<dbReference type="GO" id="GO:0045892">
    <property type="term" value="P:negative regulation of DNA-templated transcription"/>
    <property type="evidence" value="ECO:0007669"/>
    <property type="project" value="TreeGrafter"/>
</dbReference>
<organism evidence="7">
    <name type="scientific">hydrocarbon metagenome</name>
    <dbReference type="NCBI Taxonomy" id="938273"/>
    <lineage>
        <taxon>unclassified sequences</taxon>
        <taxon>metagenomes</taxon>
        <taxon>ecological metagenomes</taxon>
    </lineage>
</organism>
<dbReference type="PANTHER" id="PTHR33202">
    <property type="entry name" value="ZINC UPTAKE REGULATION PROTEIN"/>
    <property type="match status" value="1"/>
</dbReference>
<keyword evidence="3" id="KW-0862">Zinc</keyword>
<reference evidence="7" key="1">
    <citation type="journal article" date="2015" name="Proc. Natl. Acad. Sci. U.S.A.">
        <title>Networks of energetic and metabolic interactions define dynamics in microbial communities.</title>
        <authorList>
            <person name="Embree M."/>
            <person name="Liu J.K."/>
            <person name="Al-Bassam M.M."/>
            <person name="Zengler K."/>
        </authorList>
    </citation>
    <scope>NUCLEOTIDE SEQUENCE</scope>
</reference>